<sequence>MTKNTICYYSYQIKTLKDLKQISFLNTQILPGTIQNATFFTDALHNYKNMIFITTCALFAFFE</sequence>
<evidence type="ECO:0000313" key="2">
    <source>
        <dbReference type="Proteomes" id="UP000032544"/>
    </source>
</evidence>
<evidence type="ECO:0000313" key="1">
    <source>
        <dbReference type="EMBL" id="KJF41634.1"/>
    </source>
</evidence>
<proteinExistence type="predicted"/>
<keyword evidence="2" id="KW-1185">Reference proteome</keyword>
<reference evidence="1 2" key="1">
    <citation type="submission" date="2014-09" db="EMBL/GenBank/DDBJ databases">
        <title>Draft Genome Sequence of Draconibacterium sp. JN14CK-3.</title>
        <authorList>
            <person name="Dong C."/>
            <person name="Lai Q."/>
            <person name="Shao Z."/>
        </authorList>
    </citation>
    <scope>NUCLEOTIDE SEQUENCE [LARGE SCALE GENOMIC DNA]</scope>
    <source>
        <strain evidence="1 2">JN14CK-3</strain>
    </source>
</reference>
<dbReference type="Proteomes" id="UP000032544">
    <property type="component" value="Unassembled WGS sequence"/>
</dbReference>
<gene>
    <name evidence="1" type="ORF">LH29_24335</name>
</gene>
<name>A0A0D8J4D8_9BACT</name>
<protein>
    <submittedName>
        <fullName evidence="1">Uncharacterized protein</fullName>
    </submittedName>
</protein>
<organism evidence="1 2">
    <name type="scientific">Draconibacterium sediminis</name>
    <dbReference type="NCBI Taxonomy" id="1544798"/>
    <lineage>
        <taxon>Bacteria</taxon>
        <taxon>Pseudomonadati</taxon>
        <taxon>Bacteroidota</taxon>
        <taxon>Bacteroidia</taxon>
        <taxon>Marinilabiliales</taxon>
        <taxon>Prolixibacteraceae</taxon>
        <taxon>Draconibacterium</taxon>
    </lineage>
</organism>
<dbReference type="AlphaFoldDB" id="A0A0D8J4D8"/>
<comment type="caution">
    <text evidence="1">The sequence shown here is derived from an EMBL/GenBank/DDBJ whole genome shotgun (WGS) entry which is preliminary data.</text>
</comment>
<accession>A0A0D8J4D8</accession>
<dbReference type="EMBL" id="JRHC01000011">
    <property type="protein sequence ID" value="KJF41634.1"/>
    <property type="molecule type" value="Genomic_DNA"/>
</dbReference>